<name>A0A1X7SPX8_AMPQE</name>
<organism evidence="1">
    <name type="scientific">Amphimedon queenslandica</name>
    <name type="common">Sponge</name>
    <dbReference type="NCBI Taxonomy" id="400682"/>
    <lineage>
        <taxon>Eukaryota</taxon>
        <taxon>Metazoa</taxon>
        <taxon>Porifera</taxon>
        <taxon>Demospongiae</taxon>
        <taxon>Heteroscleromorpha</taxon>
        <taxon>Haplosclerida</taxon>
        <taxon>Niphatidae</taxon>
        <taxon>Amphimedon</taxon>
    </lineage>
</organism>
<dbReference type="SUPFAM" id="SSF54236">
    <property type="entry name" value="Ubiquitin-like"/>
    <property type="match status" value="1"/>
</dbReference>
<accession>A0A1X7SPX8</accession>
<protein>
    <recommendedName>
        <fullName evidence="2">Ubiquitin-like domain-containing protein</fullName>
    </recommendedName>
</protein>
<reference evidence="1" key="1">
    <citation type="submission" date="2017-05" db="UniProtKB">
        <authorList>
            <consortium name="EnsemblMetazoa"/>
        </authorList>
    </citation>
    <scope>IDENTIFICATION</scope>
</reference>
<evidence type="ECO:0000313" key="1">
    <source>
        <dbReference type="EnsemblMetazoa" id="Aqu2.1.04102_001"/>
    </source>
</evidence>
<sequence>MFLETRKENETFKKYNKGGMKLKIIVIDLSIGEVAAPAEPIRAEQGWTVGELKQYIGEIFNLDPSCMRLVLEVYNDGRHLPNDASSLKGEGLYRKHTLFAASDSEDYERQYKESSIYRHVEAHVNSILLNITMPPLQEPTPALQPEALPNQQHCTIPTYFKLGGNINA</sequence>
<dbReference type="AlphaFoldDB" id="A0A1X7SPX8"/>
<dbReference type="OrthoDB" id="289038at2759"/>
<dbReference type="InterPro" id="IPR029071">
    <property type="entry name" value="Ubiquitin-like_domsf"/>
</dbReference>
<dbReference type="CDD" id="cd17039">
    <property type="entry name" value="Ubl_ubiquitin_like"/>
    <property type="match status" value="1"/>
</dbReference>
<evidence type="ECO:0008006" key="2">
    <source>
        <dbReference type="Google" id="ProtNLM"/>
    </source>
</evidence>
<dbReference type="InParanoid" id="A0A1X7SPX8"/>
<proteinExistence type="predicted"/>
<dbReference type="EnsemblMetazoa" id="Aqu2.1.04102_001">
    <property type="protein sequence ID" value="Aqu2.1.04102_001"/>
    <property type="gene ID" value="Aqu2.1.04102"/>
</dbReference>